<name>A0A0P1KN19_9SACH</name>
<organism evidence="2 3">
    <name type="scientific">Lachancea quebecensis</name>
    <dbReference type="NCBI Taxonomy" id="1654605"/>
    <lineage>
        <taxon>Eukaryota</taxon>
        <taxon>Fungi</taxon>
        <taxon>Dikarya</taxon>
        <taxon>Ascomycota</taxon>
        <taxon>Saccharomycotina</taxon>
        <taxon>Saccharomycetes</taxon>
        <taxon>Saccharomycetales</taxon>
        <taxon>Saccharomycetaceae</taxon>
        <taxon>Lachancea</taxon>
    </lineage>
</organism>
<dbReference type="EMBL" id="LN890542">
    <property type="protein sequence ID" value="CUS21222.1"/>
    <property type="molecule type" value="Genomic_DNA"/>
</dbReference>
<feature type="region of interest" description="Disordered" evidence="1">
    <location>
        <begin position="28"/>
        <end position="47"/>
    </location>
</feature>
<dbReference type="AlphaFoldDB" id="A0A0P1KN19"/>
<accession>A0A0P1KN19</accession>
<proteinExistence type="predicted"/>
<evidence type="ECO:0000313" key="3">
    <source>
        <dbReference type="Proteomes" id="UP000236544"/>
    </source>
</evidence>
<evidence type="ECO:0000256" key="1">
    <source>
        <dbReference type="SAM" id="MobiDB-lite"/>
    </source>
</evidence>
<evidence type="ECO:0000313" key="2">
    <source>
        <dbReference type="EMBL" id="CUS21222.1"/>
    </source>
</evidence>
<protein>
    <submittedName>
        <fullName evidence="2">LAQU0S02e08812g1_1</fullName>
    </submittedName>
</protein>
<reference evidence="3" key="1">
    <citation type="submission" date="2015-10" db="EMBL/GenBank/DDBJ databases">
        <authorList>
            <person name="Devillers H."/>
        </authorList>
    </citation>
    <scope>NUCLEOTIDE SEQUENCE [LARGE SCALE GENOMIC DNA]</scope>
</reference>
<gene>
    <name evidence="2" type="ORF">LAQU0_S02e08812g</name>
</gene>
<dbReference type="Proteomes" id="UP000236544">
    <property type="component" value="Unassembled WGS sequence"/>
</dbReference>
<keyword evidence="3" id="KW-1185">Reference proteome</keyword>
<sequence length="166" mass="18055">MAKDKPTRRGPHPRKKCRVFEMARDLRARRSIPAPRSIPTPGTPKTRASYSLKRAAVLETRVCQDIPETSGASGNLLTHFRGFSCPTAYAASFFPRLLRAPSTSAFHKDAVPAEQKPFSLPNDVAYPAPYRRTCAPCRIAAELLAVSRAMATAASPNIQAQASSFG</sequence>